<sequence>SSDTYQGSAVFDIHVLYNSTVYDVKVLKATGGVALKKVSSEQSTSANSSDQKDAVDSSTPEHSSTPSQDKQTPATPPSSSNGITFGVKLTVAPSAFQSFVNQALAQNNGTLKWIKLISHQGGDVQANIKVNLSQGGTVKVIDLFSPSNQLISQTVGS</sequence>
<protein>
    <submittedName>
        <fullName evidence="2">Uncharacterized protein</fullName>
    </submittedName>
</protein>
<feature type="non-terminal residue" evidence="2">
    <location>
        <position position="1"/>
    </location>
</feature>
<evidence type="ECO:0000256" key="1">
    <source>
        <dbReference type="SAM" id="MobiDB-lite"/>
    </source>
</evidence>
<evidence type="ECO:0000313" key="3">
    <source>
        <dbReference type="Proteomes" id="UP001560267"/>
    </source>
</evidence>
<proteinExistence type="predicted"/>
<feature type="compositionally biased region" description="Polar residues" evidence="1">
    <location>
        <begin position="40"/>
        <end position="49"/>
    </location>
</feature>
<keyword evidence="3" id="KW-1185">Reference proteome</keyword>
<organism evidence="2 3">
    <name type="scientific">Ferrimicrobium acidiphilum</name>
    <dbReference type="NCBI Taxonomy" id="121039"/>
    <lineage>
        <taxon>Bacteria</taxon>
        <taxon>Bacillati</taxon>
        <taxon>Actinomycetota</taxon>
        <taxon>Acidimicrobiia</taxon>
        <taxon>Acidimicrobiales</taxon>
        <taxon>Acidimicrobiaceae</taxon>
        <taxon>Ferrimicrobium</taxon>
    </lineage>
</organism>
<dbReference type="RefSeq" id="WP_369085090.1">
    <property type="nucleotide sequence ID" value="NZ_JBFSHR010000190.1"/>
</dbReference>
<evidence type="ECO:0000313" key="2">
    <source>
        <dbReference type="EMBL" id="MEX6431023.1"/>
    </source>
</evidence>
<gene>
    <name evidence="2" type="ORF">AB6A68_14505</name>
</gene>
<feature type="region of interest" description="Disordered" evidence="1">
    <location>
        <begin position="38"/>
        <end position="83"/>
    </location>
</feature>
<reference evidence="2 3" key="1">
    <citation type="submission" date="2024-07" db="EMBL/GenBank/DDBJ databases">
        <title>Draft Genome Sequence of Ferrimicrobium acidiphilum Strain YE2023, Isolated from a Pulp of Bioleach Reactor.</title>
        <authorList>
            <person name="Elkina Y.A."/>
            <person name="Bulaeva A.G."/>
            <person name="Beletsky A.V."/>
            <person name="Mardanov A.V."/>
        </authorList>
    </citation>
    <scope>NUCLEOTIDE SEQUENCE [LARGE SCALE GENOMIC DNA]</scope>
    <source>
        <strain evidence="2 3">YE2023</strain>
    </source>
</reference>
<accession>A0ABV3Y915</accession>
<feature type="compositionally biased region" description="Polar residues" evidence="1">
    <location>
        <begin position="56"/>
        <end position="83"/>
    </location>
</feature>
<name>A0ABV3Y915_9ACTN</name>
<comment type="caution">
    <text evidence="2">The sequence shown here is derived from an EMBL/GenBank/DDBJ whole genome shotgun (WGS) entry which is preliminary data.</text>
</comment>
<dbReference type="EMBL" id="JBFSHR010000190">
    <property type="protein sequence ID" value="MEX6431023.1"/>
    <property type="molecule type" value="Genomic_DNA"/>
</dbReference>
<dbReference type="Proteomes" id="UP001560267">
    <property type="component" value="Unassembled WGS sequence"/>
</dbReference>